<dbReference type="GO" id="GO:0012505">
    <property type="term" value="C:endomembrane system"/>
    <property type="evidence" value="ECO:0007669"/>
    <property type="project" value="UniProtKB-SubCell"/>
</dbReference>
<name>A0A1W7RAB5_9SCOR</name>
<comment type="subcellular location">
    <subcellularLocation>
        <location evidence="1">Endomembrane system</location>
        <topology evidence="1">Multi-pass membrane protein</topology>
    </subcellularLocation>
</comment>
<dbReference type="InterPro" id="IPR051115">
    <property type="entry name" value="LAPTM_transporter"/>
</dbReference>
<dbReference type="AlphaFoldDB" id="A0A1W7RAB5"/>
<sequence length="284" mass="31601">MPRTVHSAGMSAITKSLSLRNERFSCCLCCHVRTGTIILGIWHLILHLLALGLLFGVLFHSEAISNRLPSWAHSDETVDTPIYGQAVNGVFTPDIYSPQLPDLSAGPAANYAFGRENWQLEDVHVGIVITLCTGALTVLLLYGAIKGNPSYLMPFFCLQIVDFIISTLTAVGYFSYMPDVRRMIEDTTDLPFHKLLLCMDPQWLLAFLMIVVILCMMLKAYFMGVVWSCYKYLKMIQMSASLDSFLSTPDVEALLPPDYSTATKMPPHIPVYVPPPYTPSPGNQ</sequence>
<evidence type="ECO:0000256" key="4">
    <source>
        <dbReference type="ARBA" id="ARBA00022692"/>
    </source>
</evidence>
<feature type="transmembrane region" description="Helical" evidence="7">
    <location>
        <begin position="123"/>
        <end position="145"/>
    </location>
</feature>
<proteinExistence type="inferred from homology"/>
<accession>A0A1W7RAB5</accession>
<dbReference type="InterPro" id="IPR004687">
    <property type="entry name" value="LAPTM4/5"/>
</dbReference>
<evidence type="ECO:0000256" key="6">
    <source>
        <dbReference type="ARBA" id="ARBA00023136"/>
    </source>
</evidence>
<evidence type="ECO:0000256" key="3">
    <source>
        <dbReference type="ARBA" id="ARBA00022448"/>
    </source>
</evidence>
<feature type="transmembrane region" description="Helical" evidence="7">
    <location>
        <begin position="41"/>
        <end position="61"/>
    </location>
</feature>
<dbReference type="Pfam" id="PF03821">
    <property type="entry name" value="Mtp"/>
    <property type="match status" value="2"/>
</dbReference>
<feature type="transmembrane region" description="Helical" evidence="7">
    <location>
        <begin position="152"/>
        <end position="176"/>
    </location>
</feature>
<dbReference type="EMBL" id="GFAH01000333">
    <property type="protein sequence ID" value="JAV48056.1"/>
    <property type="molecule type" value="Transcribed_RNA"/>
</dbReference>
<evidence type="ECO:0000256" key="1">
    <source>
        <dbReference type="ARBA" id="ARBA00004127"/>
    </source>
</evidence>
<dbReference type="PANTHER" id="PTHR12479:SF10">
    <property type="entry name" value="LYSOSOMAL-ASSOCIATED TRANSMEMBRANE PROTEIN"/>
    <property type="match status" value="1"/>
</dbReference>
<feature type="transmembrane region" description="Helical" evidence="7">
    <location>
        <begin position="203"/>
        <end position="230"/>
    </location>
</feature>
<evidence type="ECO:0000256" key="5">
    <source>
        <dbReference type="ARBA" id="ARBA00022989"/>
    </source>
</evidence>
<protein>
    <submittedName>
        <fullName evidence="8">Lysosomal-associated transmembrane protein 4A</fullName>
    </submittedName>
</protein>
<keyword evidence="5 7" id="KW-1133">Transmembrane helix</keyword>
<comment type="similarity">
    <text evidence="2">Belongs to the LAPTM4/LAPTM5 transporter family.</text>
</comment>
<organism evidence="8">
    <name type="scientific">Hadrurus spadix</name>
    <dbReference type="NCBI Taxonomy" id="141984"/>
    <lineage>
        <taxon>Eukaryota</taxon>
        <taxon>Metazoa</taxon>
        <taxon>Ecdysozoa</taxon>
        <taxon>Arthropoda</taxon>
        <taxon>Chelicerata</taxon>
        <taxon>Arachnida</taxon>
        <taxon>Scorpiones</taxon>
        <taxon>Iurida</taxon>
        <taxon>Iuroidea</taxon>
        <taxon>Hadrurus</taxon>
    </lineage>
</organism>
<evidence type="ECO:0000256" key="2">
    <source>
        <dbReference type="ARBA" id="ARBA00010076"/>
    </source>
</evidence>
<dbReference type="GO" id="GO:0005765">
    <property type="term" value="C:lysosomal membrane"/>
    <property type="evidence" value="ECO:0007669"/>
    <property type="project" value="TreeGrafter"/>
</dbReference>
<reference evidence="8" key="1">
    <citation type="submission" date="2016-11" db="EMBL/GenBank/DDBJ databases">
        <title>Venom-gland transcriptomics and venom proteomics of the black-back scorpion (Hadrurus spadix) reveal detectability challenges and an unexplored realm of animal toxin diversity.</title>
        <authorList>
            <person name="Rokyta D.R."/>
            <person name="Ward M.J."/>
        </authorList>
    </citation>
    <scope>NUCLEOTIDE SEQUENCE</scope>
    <source>
        <tissue evidence="8">Venom gland</tissue>
    </source>
</reference>
<keyword evidence="3" id="KW-0813">Transport</keyword>
<evidence type="ECO:0000313" key="8">
    <source>
        <dbReference type="EMBL" id="JAV48056.1"/>
    </source>
</evidence>
<keyword evidence="4 7" id="KW-0812">Transmembrane</keyword>
<evidence type="ECO:0000256" key="7">
    <source>
        <dbReference type="SAM" id="Phobius"/>
    </source>
</evidence>
<keyword evidence="6 7" id="KW-0472">Membrane</keyword>
<dbReference type="PANTHER" id="PTHR12479">
    <property type="entry name" value="LYSOSOMAL-ASSOCIATED TRANSMEMBRANE PROTEIN"/>
    <property type="match status" value="1"/>
</dbReference>